<dbReference type="RefSeq" id="WP_319973537.1">
    <property type="nucleotide sequence ID" value="NZ_JAXAVU010000001.1"/>
</dbReference>
<dbReference type="Proteomes" id="UP001285352">
    <property type="component" value="Unassembled WGS sequence"/>
</dbReference>
<evidence type="ECO:0000313" key="3">
    <source>
        <dbReference type="EMBL" id="MDX8141230.1"/>
    </source>
</evidence>
<evidence type="ECO:0000256" key="2">
    <source>
        <dbReference type="SAM" id="Phobius"/>
    </source>
</evidence>
<feature type="region of interest" description="Disordered" evidence="1">
    <location>
        <begin position="42"/>
        <end position="73"/>
    </location>
</feature>
<accession>A0ABU4URA0</accession>
<keyword evidence="2" id="KW-1133">Transmembrane helix</keyword>
<keyword evidence="2" id="KW-0812">Transmembrane</keyword>
<reference evidence="3 4" key="1">
    <citation type="submission" date="2023-11" db="EMBL/GenBank/DDBJ databases">
        <title>Lentzea sokolovensis, sp. nov., Lentzea kristufkii, sp. nov., and Lentzea miocenensis, sp. nov., rare actinobacteria from Sokolov Coal Basin, Miocene lacustrine sediment, Czech Republic.</title>
        <authorList>
            <person name="Lara A."/>
            <person name="Kotroba L."/>
            <person name="Nouioui I."/>
            <person name="Neumann-Schaal M."/>
            <person name="Mast Y."/>
            <person name="Chronakova A."/>
        </authorList>
    </citation>
    <scope>NUCLEOTIDE SEQUENCE [LARGE SCALE GENOMIC DNA]</scope>
    <source>
        <strain evidence="3 4">BCCO 10_0061</strain>
    </source>
</reference>
<evidence type="ECO:0000256" key="1">
    <source>
        <dbReference type="SAM" id="MobiDB-lite"/>
    </source>
</evidence>
<reference evidence="3 4" key="2">
    <citation type="submission" date="2023-11" db="EMBL/GenBank/DDBJ databases">
        <authorList>
            <person name="Lara A.C."/>
            <person name="Chronakova A."/>
        </authorList>
    </citation>
    <scope>NUCLEOTIDE SEQUENCE [LARGE SCALE GENOMIC DNA]</scope>
    <source>
        <strain evidence="3 4">BCCO 10_0061</strain>
    </source>
</reference>
<gene>
    <name evidence="3" type="ORF">SK854_03845</name>
</gene>
<protein>
    <submittedName>
        <fullName evidence="3">Uncharacterized protein</fullName>
    </submittedName>
</protein>
<feature type="transmembrane region" description="Helical" evidence="2">
    <location>
        <begin position="20"/>
        <end position="40"/>
    </location>
</feature>
<feature type="compositionally biased region" description="Polar residues" evidence="1">
    <location>
        <begin position="64"/>
        <end position="73"/>
    </location>
</feature>
<name>A0ABU4URA0_9PSEU</name>
<comment type="caution">
    <text evidence="3">The sequence shown here is derived from an EMBL/GenBank/DDBJ whole genome shotgun (WGS) entry which is preliminary data.</text>
</comment>
<dbReference type="EMBL" id="JAXAVU010000001">
    <property type="protein sequence ID" value="MDX8141230.1"/>
    <property type="molecule type" value="Genomic_DNA"/>
</dbReference>
<keyword evidence="2" id="KW-0472">Membrane</keyword>
<keyword evidence="4" id="KW-1185">Reference proteome</keyword>
<proteinExistence type="predicted"/>
<sequence>MLTVVALVTDALRPLGWQEIEYVAVFFFIALGSAIAGPVVSKATPEPWRPAGSGMRCRGLDSRSAMSGPTTLK</sequence>
<evidence type="ECO:0000313" key="4">
    <source>
        <dbReference type="Proteomes" id="UP001285352"/>
    </source>
</evidence>
<organism evidence="3 4">
    <name type="scientific">Lentzea sokolovensis</name>
    <dbReference type="NCBI Taxonomy" id="3095429"/>
    <lineage>
        <taxon>Bacteria</taxon>
        <taxon>Bacillati</taxon>
        <taxon>Actinomycetota</taxon>
        <taxon>Actinomycetes</taxon>
        <taxon>Pseudonocardiales</taxon>
        <taxon>Pseudonocardiaceae</taxon>
        <taxon>Lentzea</taxon>
    </lineage>
</organism>